<dbReference type="EMBL" id="JAWDJW010006937">
    <property type="protein sequence ID" value="KAK3063230.1"/>
    <property type="molecule type" value="Genomic_DNA"/>
</dbReference>
<evidence type="ECO:0000313" key="2">
    <source>
        <dbReference type="Proteomes" id="UP001186974"/>
    </source>
</evidence>
<feature type="non-terminal residue" evidence="1">
    <location>
        <position position="73"/>
    </location>
</feature>
<protein>
    <submittedName>
        <fullName evidence="1">Uncharacterized protein</fullName>
    </submittedName>
</protein>
<evidence type="ECO:0000313" key="1">
    <source>
        <dbReference type="EMBL" id="KAK3063230.1"/>
    </source>
</evidence>
<gene>
    <name evidence="1" type="ORF">LTS18_002066</name>
</gene>
<comment type="caution">
    <text evidence="1">The sequence shown here is derived from an EMBL/GenBank/DDBJ whole genome shotgun (WGS) entry which is preliminary data.</text>
</comment>
<proteinExistence type="predicted"/>
<organism evidence="1 2">
    <name type="scientific">Coniosporium uncinatum</name>
    <dbReference type="NCBI Taxonomy" id="93489"/>
    <lineage>
        <taxon>Eukaryota</taxon>
        <taxon>Fungi</taxon>
        <taxon>Dikarya</taxon>
        <taxon>Ascomycota</taxon>
        <taxon>Pezizomycotina</taxon>
        <taxon>Dothideomycetes</taxon>
        <taxon>Dothideomycetes incertae sedis</taxon>
        <taxon>Coniosporium</taxon>
    </lineage>
</organism>
<dbReference type="Proteomes" id="UP001186974">
    <property type="component" value="Unassembled WGS sequence"/>
</dbReference>
<reference evidence="1" key="1">
    <citation type="submission" date="2024-09" db="EMBL/GenBank/DDBJ databases">
        <title>Black Yeasts Isolated from many extreme environments.</title>
        <authorList>
            <person name="Coleine C."/>
            <person name="Stajich J.E."/>
            <person name="Selbmann L."/>
        </authorList>
    </citation>
    <scope>NUCLEOTIDE SEQUENCE</scope>
    <source>
        <strain evidence="1">CCFEE 5737</strain>
    </source>
</reference>
<name>A0ACC3D831_9PEZI</name>
<keyword evidence="2" id="KW-1185">Reference proteome</keyword>
<sequence length="73" mass="7610">MARTKTPGALNRSPSEMHASNGKLYENGLLDATMSTSHNGTLHTPADNKSAPQSQSQPGLLQLGICVAGIYTA</sequence>
<accession>A0ACC3D831</accession>